<dbReference type="InterPro" id="IPR032710">
    <property type="entry name" value="NTF2-like_dom_sf"/>
</dbReference>
<dbReference type="Proteomes" id="UP000019478">
    <property type="component" value="Unassembled WGS sequence"/>
</dbReference>
<dbReference type="HOGENOM" id="CLU_133309_0_0_1"/>
<proteinExistence type="predicted"/>
<comment type="caution">
    <text evidence="1">The sequence shown here is derived from an EMBL/GenBank/DDBJ whole genome shotgun (WGS) entry which is preliminary data.</text>
</comment>
<dbReference type="OrthoDB" id="4158114at2759"/>
<dbReference type="eggNOG" id="ENOG502SPME">
    <property type="taxonomic scope" value="Eukaryota"/>
</dbReference>
<reference evidence="1 2" key="1">
    <citation type="submission" date="2013-03" db="EMBL/GenBank/DDBJ databases">
        <title>The Genome Sequence of Capronia epimyces CBS 606.96.</title>
        <authorList>
            <consortium name="The Broad Institute Genomics Platform"/>
            <person name="Cuomo C."/>
            <person name="de Hoog S."/>
            <person name="Gorbushina A."/>
            <person name="Walker B."/>
            <person name="Young S.K."/>
            <person name="Zeng Q."/>
            <person name="Gargeya S."/>
            <person name="Fitzgerald M."/>
            <person name="Haas B."/>
            <person name="Abouelleil A."/>
            <person name="Allen A.W."/>
            <person name="Alvarado L."/>
            <person name="Arachchi H.M."/>
            <person name="Berlin A.M."/>
            <person name="Chapman S.B."/>
            <person name="Gainer-Dewar J."/>
            <person name="Goldberg J."/>
            <person name="Griggs A."/>
            <person name="Gujja S."/>
            <person name="Hansen M."/>
            <person name="Howarth C."/>
            <person name="Imamovic A."/>
            <person name="Ireland A."/>
            <person name="Larimer J."/>
            <person name="McCowan C."/>
            <person name="Murphy C."/>
            <person name="Pearson M."/>
            <person name="Poon T.W."/>
            <person name="Priest M."/>
            <person name="Roberts A."/>
            <person name="Saif S."/>
            <person name="Shea T."/>
            <person name="Sisk P."/>
            <person name="Sykes S."/>
            <person name="Wortman J."/>
            <person name="Nusbaum C."/>
            <person name="Birren B."/>
        </authorList>
    </citation>
    <scope>NUCLEOTIDE SEQUENCE [LARGE SCALE GENOMIC DNA]</scope>
    <source>
        <strain evidence="1 2">CBS 606.96</strain>
    </source>
</reference>
<gene>
    <name evidence="1" type="ORF">A1O3_01054</name>
</gene>
<dbReference type="EMBL" id="AMGY01000001">
    <property type="protein sequence ID" value="EXJ92502.1"/>
    <property type="molecule type" value="Genomic_DNA"/>
</dbReference>
<keyword evidence="2" id="KW-1185">Reference proteome</keyword>
<dbReference type="SUPFAM" id="SSF54427">
    <property type="entry name" value="NTF2-like"/>
    <property type="match status" value="1"/>
</dbReference>
<dbReference type="Gene3D" id="3.10.450.50">
    <property type="match status" value="1"/>
</dbReference>
<name>W9YHZ0_9EURO</name>
<protein>
    <recommendedName>
        <fullName evidence="3">SnoaL-like domain-containing protein</fullName>
    </recommendedName>
</protein>
<evidence type="ECO:0000313" key="1">
    <source>
        <dbReference type="EMBL" id="EXJ92502.1"/>
    </source>
</evidence>
<dbReference type="AlphaFoldDB" id="W9YHZ0"/>
<accession>W9YHZ0</accession>
<organism evidence="1 2">
    <name type="scientific">Capronia epimyces CBS 606.96</name>
    <dbReference type="NCBI Taxonomy" id="1182542"/>
    <lineage>
        <taxon>Eukaryota</taxon>
        <taxon>Fungi</taxon>
        <taxon>Dikarya</taxon>
        <taxon>Ascomycota</taxon>
        <taxon>Pezizomycotina</taxon>
        <taxon>Eurotiomycetes</taxon>
        <taxon>Chaetothyriomycetidae</taxon>
        <taxon>Chaetothyriales</taxon>
        <taxon>Herpotrichiellaceae</taxon>
        <taxon>Capronia</taxon>
    </lineage>
</organism>
<dbReference type="GeneID" id="19165192"/>
<dbReference type="RefSeq" id="XP_007729392.1">
    <property type="nucleotide sequence ID" value="XM_007731202.1"/>
</dbReference>
<evidence type="ECO:0008006" key="3">
    <source>
        <dbReference type="Google" id="ProtNLM"/>
    </source>
</evidence>
<evidence type="ECO:0000313" key="2">
    <source>
        <dbReference type="Proteomes" id="UP000019478"/>
    </source>
</evidence>
<sequence length="148" mass="16714">MPSHSARSILEAFYAAEAIYMSAPPEERDFSGMAARVACDIRLEQTSALPYAGVYIGPQGMQEWSRKMAGYFDVVEVRDREIFESTNSASAKVVVLSNLHLRVRKTGQELVFPHCQENTVDLERGVLTEMRIFYWDVKAINDALGYKT</sequence>